<dbReference type="EMBL" id="HG806769">
    <property type="protein sequence ID" value="CDW59877.1"/>
    <property type="molecule type" value="Genomic_DNA"/>
</dbReference>
<evidence type="ECO:0000313" key="4">
    <source>
        <dbReference type="Proteomes" id="UP000030665"/>
    </source>
</evidence>
<keyword evidence="2" id="KW-0472">Membrane</keyword>
<protein>
    <submittedName>
        <fullName evidence="3">Uncharacterized protein</fullName>
    </submittedName>
</protein>
<evidence type="ECO:0000256" key="2">
    <source>
        <dbReference type="SAM" id="Phobius"/>
    </source>
</evidence>
<keyword evidence="2" id="KW-0812">Transmembrane</keyword>
<dbReference type="Proteomes" id="UP000030665">
    <property type="component" value="Unassembled WGS sequence"/>
</dbReference>
<proteinExistence type="predicted"/>
<feature type="region of interest" description="Disordered" evidence="1">
    <location>
        <begin position="52"/>
        <end position="72"/>
    </location>
</feature>
<reference evidence="3" key="1">
    <citation type="submission" date="2014-01" db="EMBL/GenBank/DDBJ databases">
        <authorList>
            <person name="Aslett M."/>
        </authorList>
    </citation>
    <scope>NUCLEOTIDE SEQUENCE</scope>
</reference>
<keyword evidence="4" id="KW-1185">Reference proteome</keyword>
<keyword evidence="2" id="KW-1133">Transmembrane helix</keyword>
<evidence type="ECO:0000313" key="3">
    <source>
        <dbReference type="EMBL" id="CDW59877.1"/>
    </source>
</evidence>
<feature type="compositionally biased region" description="Low complexity" evidence="1">
    <location>
        <begin position="52"/>
        <end position="65"/>
    </location>
</feature>
<gene>
    <name evidence="3" type="ORF">TTRE_0000822101</name>
</gene>
<sequence length="1110" mass="125148">MSMIPPVGFEVSIYPDSAFGCWTLLGLYVASLLAIIALAFLCGGGAKPAEGAAGAPAGDAAAPAGGAAGGDKPPDAPNITTFWCDMSTVSRNRSKPSVNPAPLELIARVREQDAQVKCLLDETKDIMKVHRESGSVSALVSKLFAQMRNLRNQSSADKKAKADVVSSRWQGDHNLLKKEKQCYNQEFKCCGRLHSVGKCECTTAHLDEQALNSWRLSACERILAAFVRYRDSARKFMTKDLLTKNVVDGVVDSVTKRRQSVANGLPLSAAMQQLQQTDENLLKSMIVNIISDFTNGQNKKPIPHLNCMFKTAVGGFLQNCSLDDLLWFTCKIMEAPWLGVDWIPSLLRKVILSHCDSNLKKGFESFCRFMFVVLEMSSLYAEPKGDPVEESESWVVVEPVLNQDTRCGPVSEETIRLYFNLLDVNGLGAFSEKIQSREQLTSLEKWTLYTSLTQYMVCLTEATLKKFVDRRCYDTAMYISLVTACWINWLYYVRNDLSGSLQSENDRSIAEEMYIRLSGYKVIVSVEKYTLWQSFLSMPIPLGEPIDEWRLLYVLFRQGKDEIADVMQMPLPRLKGLVRETVRNTKYGVHSNPEIVHFYNTVCAILERLKNPDTVSITILALLLRAFSSEDDIERVTFEKNMLSILLSSPLCAEQFIPAMDECLKRMPSANCANIINVLSFEHLRLNNKTWPILKSWLRHGVESKQFALAERIVAELGLGHYTLADDAFTAELVDVLSLLFRKHVTDCKLSKESIANKMSLSGSRNGRFEQFCWSIVACVKVTKRSKNSGQRRALRTFFPTKHSLFEAFVHFQSGNESEISVEDFLKAVTELRIPAAVLPCVIYLLRKFLEDETAVLPSAAKFREWMDCLLCSASDGLVEFPLPELFSHQLSQIIAEYKETKPSKCKDVTTFLFSTISPVRNAAWRQSSGHVPLMDSCSRAANTVGDGGYNFLSQLLFESGFTSSNEEVLKDLVKGFNCFKVTHARGHCSLKYPDIAFTYATKVHDYVMTMDSSVSERPIWRLAVGQWWCFICSTVCHHRLFLLLTSLRRLYEVVTSDESFTGRELNDLAADMVKFLESKNCQFLKVSRQQLYRFVLSLLNLFLHLKTVE</sequence>
<accession>A0A077ZHM1</accession>
<dbReference type="STRING" id="36087.A0A077ZHM1"/>
<reference evidence="3" key="2">
    <citation type="submission" date="2014-03" db="EMBL/GenBank/DDBJ databases">
        <title>The whipworm genome and dual-species transcriptomics of an intimate host-pathogen interaction.</title>
        <authorList>
            <person name="Foth B.J."/>
            <person name="Tsai I.J."/>
            <person name="Reid A.J."/>
            <person name="Bancroft A.J."/>
            <person name="Nichol S."/>
            <person name="Tracey A."/>
            <person name="Holroyd N."/>
            <person name="Cotton J.A."/>
            <person name="Stanley E.J."/>
            <person name="Zarowiecki M."/>
            <person name="Liu J.Z."/>
            <person name="Huckvale T."/>
            <person name="Cooper P.J."/>
            <person name="Grencis R.K."/>
            <person name="Berriman M."/>
        </authorList>
    </citation>
    <scope>NUCLEOTIDE SEQUENCE [LARGE SCALE GENOMIC DNA]</scope>
</reference>
<dbReference type="AlphaFoldDB" id="A0A077ZHM1"/>
<name>A0A077ZHM1_TRITR</name>
<feature type="transmembrane region" description="Helical" evidence="2">
    <location>
        <begin position="22"/>
        <end position="42"/>
    </location>
</feature>
<organism evidence="3 4">
    <name type="scientific">Trichuris trichiura</name>
    <name type="common">Whipworm</name>
    <name type="synonym">Trichocephalus trichiurus</name>
    <dbReference type="NCBI Taxonomy" id="36087"/>
    <lineage>
        <taxon>Eukaryota</taxon>
        <taxon>Metazoa</taxon>
        <taxon>Ecdysozoa</taxon>
        <taxon>Nematoda</taxon>
        <taxon>Enoplea</taxon>
        <taxon>Dorylaimia</taxon>
        <taxon>Trichinellida</taxon>
        <taxon>Trichuridae</taxon>
        <taxon>Trichuris</taxon>
    </lineage>
</organism>
<evidence type="ECO:0000256" key="1">
    <source>
        <dbReference type="SAM" id="MobiDB-lite"/>
    </source>
</evidence>